<evidence type="ECO:0000313" key="1">
    <source>
        <dbReference type="EMBL" id="MXO74836.1"/>
    </source>
</evidence>
<dbReference type="RefSeq" id="WP_160610552.1">
    <property type="nucleotide sequence ID" value="NZ_WTZA01000001.1"/>
</dbReference>
<protein>
    <recommendedName>
        <fullName evidence="3">GIY-YIG nuclease family protein</fullName>
    </recommendedName>
</protein>
<dbReference type="OrthoDB" id="7506748at2"/>
<dbReference type="Proteomes" id="UP000439522">
    <property type="component" value="Unassembled WGS sequence"/>
</dbReference>
<reference evidence="1 2" key="1">
    <citation type="submission" date="2019-12" db="EMBL/GenBank/DDBJ databases">
        <title>Genomic-based taxomic classification of the family Erythrobacteraceae.</title>
        <authorList>
            <person name="Xu L."/>
        </authorList>
    </citation>
    <scope>NUCLEOTIDE SEQUENCE [LARGE SCALE GENOMIC DNA]</scope>
    <source>
        <strain evidence="1 2">100921-2</strain>
    </source>
</reference>
<evidence type="ECO:0008006" key="3">
    <source>
        <dbReference type="Google" id="ProtNLM"/>
    </source>
</evidence>
<organism evidence="1 2">
    <name type="scientific">Tsuneonella aeria</name>
    <dbReference type="NCBI Taxonomy" id="1837929"/>
    <lineage>
        <taxon>Bacteria</taxon>
        <taxon>Pseudomonadati</taxon>
        <taxon>Pseudomonadota</taxon>
        <taxon>Alphaproteobacteria</taxon>
        <taxon>Sphingomonadales</taxon>
        <taxon>Erythrobacteraceae</taxon>
        <taxon>Tsuneonella</taxon>
    </lineage>
</organism>
<dbReference type="EMBL" id="WTZA01000001">
    <property type="protein sequence ID" value="MXO74836.1"/>
    <property type="molecule type" value="Genomic_DNA"/>
</dbReference>
<name>A0A6I4TDY0_9SPHN</name>
<accession>A0A6I4TDY0</accession>
<keyword evidence="2" id="KW-1185">Reference proteome</keyword>
<sequence>MPKAGKPKLIGGKTLQQWDTEWVRVNGGFRILHPELNHSVGLFRAVRDGQVMVLGQATECANGGLRKRLSDFRRSSWSGRNHTAGWYIYTNRDVLKLEVLVTGSDREAAKVAAALKRPMIALHEPPKTFG</sequence>
<dbReference type="AlphaFoldDB" id="A0A6I4TDY0"/>
<comment type="caution">
    <text evidence="1">The sequence shown here is derived from an EMBL/GenBank/DDBJ whole genome shotgun (WGS) entry which is preliminary data.</text>
</comment>
<proteinExistence type="predicted"/>
<gene>
    <name evidence="1" type="ORF">GRI40_06330</name>
</gene>
<evidence type="ECO:0000313" key="2">
    <source>
        <dbReference type="Proteomes" id="UP000439522"/>
    </source>
</evidence>